<organism evidence="1">
    <name type="scientific">Rhizophora mucronata</name>
    <name type="common">Asiatic mangrove</name>
    <dbReference type="NCBI Taxonomy" id="61149"/>
    <lineage>
        <taxon>Eukaryota</taxon>
        <taxon>Viridiplantae</taxon>
        <taxon>Streptophyta</taxon>
        <taxon>Embryophyta</taxon>
        <taxon>Tracheophyta</taxon>
        <taxon>Spermatophyta</taxon>
        <taxon>Magnoliopsida</taxon>
        <taxon>eudicotyledons</taxon>
        <taxon>Gunneridae</taxon>
        <taxon>Pentapetalae</taxon>
        <taxon>rosids</taxon>
        <taxon>fabids</taxon>
        <taxon>Malpighiales</taxon>
        <taxon>Rhizophoraceae</taxon>
        <taxon>Rhizophora</taxon>
    </lineage>
</organism>
<name>A0A2P2NUX7_RHIMU</name>
<accession>A0A2P2NUX7</accession>
<protein>
    <submittedName>
        <fullName evidence="1">Uncharacterized protein</fullName>
    </submittedName>
</protein>
<dbReference type="EMBL" id="GGEC01065828">
    <property type="protein sequence ID" value="MBX46312.1"/>
    <property type="molecule type" value="Transcribed_RNA"/>
</dbReference>
<evidence type="ECO:0000313" key="1">
    <source>
        <dbReference type="EMBL" id="MBX46312.1"/>
    </source>
</evidence>
<sequence length="27" mass="3030">MVSLPLFCLYTLLLQSFPPHLGFACFA</sequence>
<dbReference type="AlphaFoldDB" id="A0A2P2NUX7"/>
<proteinExistence type="predicted"/>
<reference evidence="1" key="1">
    <citation type="submission" date="2018-02" db="EMBL/GenBank/DDBJ databases">
        <title>Rhizophora mucronata_Transcriptome.</title>
        <authorList>
            <person name="Meera S.P."/>
            <person name="Sreeshan A."/>
            <person name="Augustine A."/>
        </authorList>
    </citation>
    <scope>NUCLEOTIDE SEQUENCE</scope>
    <source>
        <tissue evidence="1">Leaf</tissue>
    </source>
</reference>